<dbReference type="EMBL" id="QSLN01000002">
    <property type="protein sequence ID" value="RDV84211.1"/>
    <property type="molecule type" value="Genomic_DNA"/>
</dbReference>
<organism evidence="6 7">
    <name type="scientific">Ammonifex thiophilus</name>
    <dbReference type="NCBI Taxonomy" id="444093"/>
    <lineage>
        <taxon>Bacteria</taxon>
        <taxon>Bacillati</taxon>
        <taxon>Bacillota</taxon>
        <taxon>Clostridia</taxon>
        <taxon>Thermoanaerobacterales</taxon>
        <taxon>Thermoanaerobacteraceae</taxon>
        <taxon>Ammonifex</taxon>
    </lineage>
</organism>
<dbReference type="GO" id="GO:0008483">
    <property type="term" value="F:transaminase activity"/>
    <property type="evidence" value="ECO:0007669"/>
    <property type="project" value="UniProtKB-KW"/>
</dbReference>
<evidence type="ECO:0000256" key="4">
    <source>
        <dbReference type="ARBA" id="ARBA00022898"/>
    </source>
</evidence>
<evidence type="ECO:0000313" key="7">
    <source>
        <dbReference type="Proteomes" id="UP000256329"/>
    </source>
</evidence>
<dbReference type="PANTHER" id="PTHR13693">
    <property type="entry name" value="CLASS II AMINOTRANSFERASE/8-AMINO-7-OXONONANOATE SYNTHASE"/>
    <property type="match status" value="1"/>
</dbReference>
<sequence>MWETELRKMEEKKLRRYLHPLLPLAPHRALSRGREVVLFCSNNYLGLTHHPRVIAAAISALRVLEEDPEPQARLKANISRLAEGLKALGLPASGETPIFPVVLGSEGRALKVASLLFAKGFYVPAIRPPTVPPGTARLRVSVNALHTPYEIDSFLKALAETLKEV</sequence>
<dbReference type="AlphaFoldDB" id="A0A3D8P731"/>
<proteinExistence type="predicted"/>
<evidence type="ECO:0000256" key="3">
    <source>
        <dbReference type="ARBA" id="ARBA00022679"/>
    </source>
</evidence>
<dbReference type="Proteomes" id="UP000256329">
    <property type="component" value="Unassembled WGS sequence"/>
</dbReference>
<dbReference type="Pfam" id="PF00155">
    <property type="entry name" value="Aminotran_1_2"/>
    <property type="match status" value="1"/>
</dbReference>
<dbReference type="GO" id="GO:0008710">
    <property type="term" value="F:8-amino-7-oxononanoate synthase activity"/>
    <property type="evidence" value="ECO:0007669"/>
    <property type="project" value="TreeGrafter"/>
</dbReference>
<keyword evidence="7" id="KW-1185">Reference proteome</keyword>
<comment type="subunit">
    <text evidence="2">Homodimer.</text>
</comment>
<evidence type="ECO:0000256" key="1">
    <source>
        <dbReference type="ARBA" id="ARBA00001933"/>
    </source>
</evidence>
<dbReference type="SUPFAM" id="SSF53383">
    <property type="entry name" value="PLP-dependent transferases"/>
    <property type="match status" value="2"/>
</dbReference>
<dbReference type="GO" id="GO:0030170">
    <property type="term" value="F:pyridoxal phosphate binding"/>
    <property type="evidence" value="ECO:0007669"/>
    <property type="project" value="InterPro"/>
</dbReference>
<dbReference type="InterPro" id="IPR050087">
    <property type="entry name" value="AON_synthase_class-II"/>
</dbReference>
<evidence type="ECO:0000259" key="5">
    <source>
        <dbReference type="Pfam" id="PF00155"/>
    </source>
</evidence>
<reference evidence="6 7" key="1">
    <citation type="submission" date="2018-08" db="EMBL/GenBank/DDBJ databases">
        <title>Form III RuBisCO-mediated autotrophy in Thermodesulfobium bacteria.</title>
        <authorList>
            <person name="Toshchakov S.V."/>
            <person name="Kublanov I.V."/>
            <person name="Frolov E."/>
            <person name="Bonch-Osmolovskaya E.A."/>
            <person name="Tourova T.P."/>
            <person name="Chernych N.A."/>
            <person name="Lebedinsky A.V."/>
        </authorList>
    </citation>
    <scope>NUCLEOTIDE SEQUENCE [LARGE SCALE GENOMIC DNA]</scope>
    <source>
        <strain evidence="6 7">SR</strain>
    </source>
</reference>
<keyword evidence="3 6" id="KW-0808">Transferase</keyword>
<comment type="cofactor">
    <cofactor evidence="1">
        <name>pyridoxal 5'-phosphate</name>
        <dbReference type="ChEBI" id="CHEBI:597326"/>
    </cofactor>
</comment>
<dbReference type="InterPro" id="IPR015424">
    <property type="entry name" value="PyrdxlP-dep_Trfase"/>
</dbReference>
<dbReference type="Gene3D" id="3.90.1150.10">
    <property type="entry name" value="Aspartate Aminotransferase, domain 1"/>
    <property type="match status" value="1"/>
</dbReference>
<keyword evidence="4" id="KW-0663">Pyridoxal phosphate</keyword>
<dbReference type="InterPro" id="IPR004839">
    <property type="entry name" value="Aminotransferase_I/II_large"/>
</dbReference>
<dbReference type="InterPro" id="IPR015422">
    <property type="entry name" value="PyrdxlP-dep_Trfase_small"/>
</dbReference>
<protein>
    <submittedName>
        <fullName evidence="6">Aminotransferase class I/II-fold pyridoxal phosphate-dependent enzyme</fullName>
    </submittedName>
</protein>
<accession>A0A3D8P731</accession>
<name>A0A3D8P731_9THEO</name>
<evidence type="ECO:0000313" key="6">
    <source>
        <dbReference type="EMBL" id="RDV84211.1"/>
    </source>
</evidence>
<dbReference type="PANTHER" id="PTHR13693:SF100">
    <property type="entry name" value="8-AMINO-7-OXONONANOATE SYNTHASE"/>
    <property type="match status" value="1"/>
</dbReference>
<evidence type="ECO:0000256" key="2">
    <source>
        <dbReference type="ARBA" id="ARBA00011738"/>
    </source>
</evidence>
<keyword evidence="6" id="KW-0032">Aminotransferase</keyword>
<comment type="caution">
    <text evidence="6">The sequence shown here is derived from an EMBL/GenBank/DDBJ whole genome shotgun (WGS) entry which is preliminary data.</text>
</comment>
<dbReference type="GO" id="GO:0009102">
    <property type="term" value="P:biotin biosynthetic process"/>
    <property type="evidence" value="ECO:0007669"/>
    <property type="project" value="TreeGrafter"/>
</dbReference>
<gene>
    <name evidence="6" type="ORF">DXX99_02555</name>
</gene>
<feature type="domain" description="Aminotransferase class I/classII large" evidence="5">
    <location>
        <begin position="42"/>
        <end position="158"/>
    </location>
</feature>